<name>A0A179ES55_ENTTH</name>
<organism evidence="2 3">
    <name type="scientific">Enterococcus thailandicus</name>
    <dbReference type="NCBI Taxonomy" id="417368"/>
    <lineage>
        <taxon>Bacteria</taxon>
        <taxon>Bacillati</taxon>
        <taxon>Bacillota</taxon>
        <taxon>Bacilli</taxon>
        <taxon>Lactobacillales</taxon>
        <taxon>Enterococcaceae</taxon>
        <taxon>Enterococcus</taxon>
    </lineage>
</organism>
<sequence length="254" mass="29559">MDEFGSLLGDSPRSSVNNWEKGVSIPKRDKLEKIAILGNMLPDQILYGRADEYLYDLIDSSFNVKFSDNILYEIFESVPPEKRSYDDLMWLAVAKYFIDNGTYGKVVGKFNYSSMLGIPNLYTGSYQNEFIEQREDYKQQEVKYYVYADPGKNILHIMPFVPNEKNIELLYECPELLEQKADHEVFTANFEQIGLTLKDSTIIYYGIDKQKLEAKTQAYKYDEAADLYRVTQLPETLPMFDDEIRKQISILKSK</sequence>
<keyword evidence="3" id="KW-1185">Reference proteome</keyword>
<dbReference type="Proteomes" id="UP000078516">
    <property type="component" value="Unassembled WGS sequence"/>
</dbReference>
<proteinExistence type="predicted"/>
<accession>A0A179ES55</accession>
<evidence type="ECO:0000313" key="3">
    <source>
        <dbReference type="Proteomes" id="UP000078516"/>
    </source>
</evidence>
<dbReference type="EMBL" id="LWMN01000012">
    <property type="protein sequence ID" value="OAQ55902.1"/>
    <property type="molecule type" value="Genomic_DNA"/>
</dbReference>
<evidence type="ECO:0000313" key="2">
    <source>
        <dbReference type="EMBL" id="OAQ55902.1"/>
    </source>
</evidence>
<dbReference type="CDD" id="cd00093">
    <property type="entry name" value="HTH_XRE"/>
    <property type="match status" value="1"/>
</dbReference>
<evidence type="ECO:0000259" key="1">
    <source>
        <dbReference type="PROSITE" id="PS50943"/>
    </source>
</evidence>
<feature type="domain" description="HTH cro/C1-type" evidence="1">
    <location>
        <begin position="13"/>
        <end position="45"/>
    </location>
</feature>
<comment type="caution">
    <text evidence="2">The sequence shown here is derived from an EMBL/GenBank/DDBJ whole genome shotgun (WGS) entry which is preliminary data.</text>
</comment>
<dbReference type="AlphaFoldDB" id="A0A179ES55"/>
<dbReference type="InterPro" id="IPR001387">
    <property type="entry name" value="Cro/C1-type_HTH"/>
</dbReference>
<protein>
    <recommendedName>
        <fullName evidence="1">HTH cro/C1-type domain-containing protein</fullName>
    </recommendedName>
</protein>
<gene>
    <name evidence="2" type="ORF">A6E74_07195</name>
</gene>
<reference evidence="2 3" key="1">
    <citation type="submission" date="2016-04" db="EMBL/GenBank/DDBJ databases">
        <title>Draft genome of an Enterococcus thailandicus strain isolated from bovine feces.</title>
        <authorList>
            <person name="Beukers A.G."/>
            <person name="Zaheer R."/>
            <person name="Goji N."/>
            <person name="Cook S.R."/>
            <person name="Amoako K."/>
            <person name="Chaves A.V."/>
            <person name="Ward M.P."/>
            <person name="Mcallister T.A."/>
        </authorList>
    </citation>
    <scope>NUCLEOTIDE SEQUENCE [LARGE SCALE GENOMIC DNA]</scope>
    <source>
        <strain evidence="2 3">F0711D 46</strain>
    </source>
</reference>
<dbReference type="PROSITE" id="PS50943">
    <property type="entry name" value="HTH_CROC1"/>
    <property type="match status" value="1"/>
</dbReference>